<dbReference type="RefSeq" id="WP_341414597.1">
    <property type="nucleotide sequence ID" value="NZ_JBBPCC010000002.1"/>
</dbReference>
<dbReference type="PROSITE" id="PS01240">
    <property type="entry name" value="PNP_MTAP_2"/>
    <property type="match status" value="1"/>
</dbReference>
<dbReference type="Gene3D" id="3.40.50.1580">
    <property type="entry name" value="Nucleoside phosphorylase domain"/>
    <property type="match status" value="1"/>
</dbReference>
<comment type="function">
    <text evidence="1">The purine nucleoside phosphorylases catalyze the phosphorolytic breakdown of the N-glycosidic bond in the beta-(deoxy)ribonucleoside molecules, with the formation of the corresponding free purine bases and pentose-1-phosphate. Cleaves guanosine, inosine, 2'-deoxyguanosine and 2'-deoxyinosine.</text>
</comment>
<evidence type="ECO:0000313" key="11">
    <source>
        <dbReference type="Proteomes" id="UP001469365"/>
    </source>
</evidence>
<evidence type="ECO:0000256" key="7">
    <source>
        <dbReference type="ARBA" id="ARBA00048556"/>
    </source>
</evidence>
<dbReference type="SUPFAM" id="SSF53167">
    <property type="entry name" value="Purine and uridine phosphorylases"/>
    <property type="match status" value="1"/>
</dbReference>
<sequence length="283" mass="30753">MELNYVQHIQEAAQWISDQIGRRPLQIGLVLGSGLGDLAHQVENPITIPYDRVPHFPVSTVEGHAGQFVIGELEGKSVIVMQGRFHYYEGYSMKKVVFPIYVMKQLGVQALVITNAAGGMNRSFAAGDLMLIEDHLNMTGDNPLIGLHHPELGVRFPDMSQAYTRSYRELAKSIADQMSAERGESVRVQSGVYAGITGPNYLPPAELTMLAKLGGDAIGMSTVGEVVAASHAGLKVLGMSCITDMAIGEELEPLTHEQVVAVANRTKPVFIELVKRFVGQVEV</sequence>
<dbReference type="EMBL" id="JBBPCC010000002">
    <property type="protein sequence ID" value="MEK8127486.1"/>
    <property type="molecule type" value="Genomic_DNA"/>
</dbReference>
<dbReference type="InterPro" id="IPR011268">
    <property type="entry name" value="Purine_phosphorylase"/>
</dbReference>
<evidence type="ECO:0000256" key="8">
    <source>
        <dbReference type="PIRNR" id="PIRNR000477"/>
    </source>
</evidence>
<comment type="subunit">
    <text evidence="4">Homotrimer.</text>
</comment>
<dbReference type="GO" id="GO:0004731">
    <property type="term" value="F:purine-nucleoside phosphorylase activity"/>
    <property type="evidence" value="ECO:0007669"/>
    <property type="project" value="UniProtKB-EC"/>
</dbReference>
<evidence type="ECO:0000256" key="6">
    <source>
        <dbReference type="ARBA" id="ARBA00022679"/>
    </source>
</evidence>
<organism evidence="10 11">
    <name type="scientific">Paenibacillus filicis</name>
    <dbReference type="NCBI Taxonomy" id="669464"/>
    <lineage>
        <taxon>Bacteria</taxon>
        <taxon>Bacillati</taxon>
        <taxon>Bacillota</taxon>
        <taxon>Bacilli</taxon>
        <taxon>Bacillales</taxon>
        <taxon>Paenibacillaceae</taxon>
        <taxon>Paenibacillus</taxon>
    </lineage>
</organism>
<dbReference type="NCBIfam" id="NF006054">
    <property type="entry name" value="PRK08202.1"/>
    <property type="match status" value="1"/>
</dbReference>
<comment type="similarity">
    <text evidence="3 8">Belongs to the PNP/MTAP phosphorylase family.</text>
</comment>
<evidence type="ECO:0000256" key="3">
    <source>
        <dbReference type="ARBA" id="ARBA00006751"/>
    </source>
</evidence>
<dbReference type="InterPro" id="IPR000845">
    <property type="entry name" value="Nucleoside_phosphorylase_d"/>
</dbReference>
<comment type="pathway">
    <text evidence="2 8">Purine metabolism; purine nucleoside salvage.</text>
</comment>
<feature type="domain" description="Nucleoside phosphorylase" evidence="9">
    <location>
        <begin position="27"/>
        <end position="278"/>
    </location>
</feature>
<reference evidence="10 11" key="1">
    <citation type="submission" date="2024-04" db="EMBL/GenBank/DDBJ databases">
        <title>draft genome sequnece of Paenibacillus filicis.</title>
        <authorList>
            <person name="Kim D.-U."/>
        </authorList>
    </citation>
    <scope>NUCLEOTIDE SEQUENCE [LARGE SCALE GENOMIC DNA]</scope>
    <source>
        <strain evidence="10 11">KACC14197</strain>
    </source>
</reference>
<evidence type="ECO:0000256" key="2">
    <source>
        <dbReference type="ARBA" id="ARBA00005058"/>
    </source>
</evidence>
<dbReference type="InterPro" id="IPR035994">
    <property type="entry name" value="Nucleoside_phosphorylase_sf"/>
</dbReference>
<dbReference type="EC" id="2.4.2.1" evidence="8"/>
<keyword evidence="6 8" id="KW-0808">Transferase</keyword>
<name>A0ABU9DGT2_9BACL</name>
<keyword evidence="11" id="KW-1185">Reference proteome</keyword>
<dbReference type="InterPro" id="IPR018099">
    <property type="entry name" value="Purine_phosphorylase-2_CS"/>
</dbReference>
<dbReference type="CDD" id="cd09009">
    <property type="entry name" value="PNP-EcPNPII_like"/>
    <property type="match status" value="1"/>
</dbReference>
<dbReference type="PANTHER" id="PTHR11904">
    <property type="entry name" value="METHYLTHIOADENOSINE/PURINE NUCLEOSIDE PHOSPHORYLASE"/>
    <property type="match status" value="1"/>
</dbReference>
<evidence type="ECO:0000256" key="4">
    <source>
        <dbReference type="ARBA" id="ARBA00011233"/>
    </source>
</evidence>
<dbReference type="NCBIfam" id="TIGR01700">
    <property type="entry name" value="PNPH"/>
    <property type="match status" value="1"/>
</dbReference>
<comment type="catalytic activity">
    <reaction evidence="7">
        <text>a purine 2'-deoxy-D-ribonucleoside + phosphate = a purine nucleobase + 2-deoxy-alpha-D-ribose 1-phosphate</text>
        <dbReference type="Rhea" id="RHEA:36431"/>
        <dbReference type="ChEBI" id="CHEBI:26386"/>
        <dbReference type="ChEBI" id="CHEBI:43474"/>
        <dbReference type="ChEBI" id="CHEBI:57259"/>
        <dbReference type="ChEBI" id="CHEBI:142361"/>
        <dbReference type="EC" id="2.4.2.1"/>
    </reaction>
</comment>
<keyword evidence="5 8" id="KW-0328">Glycosyltransferase</keyword>
<dbReference type="NCBIfam" id="TIGR01697">
    <property type="entry name" value="PNPH-PUNA-XAPA"/>
    <property type="match status" value="1"/>
</dbReference>
<evidence type="ECO:0000313" key="10">
    <source>
        <dbReference type="EMBL" id="MEK8127486.1"/>
    </source>
</evidence>
<dbReference type="PANTHER" id="PTHR11904:SF9">
    <property type="entry name" value="PURINE NUCLEOSIDE PHOSPHORYLASE-RELATED"/>
    <property type="match status" value="1"/>
</dbReference>
<dbReference type="Pfam" id="PF01048">
    <property type="entry name" value="PNP_UDP_1"/>
    <property type="match status" value="1"/>
</dbReference>
<proteinExistence type="inferred from homology"/>
<evidence type="ECO:0000256" key="1">
    <source>
        <dbReference type="ARBA" id="ARBA00002678"/>
    </source>
</evidence>
<dbReference type="PIRSF" id="PIRSF000477">
    <property type="entry name" value="PurNPase"/>
    <property type="match status" value="1"/>
</dbReference>
<comment type="caution">
    <text evidence="10">The sequence shown here is derived from an EMBL/GenBank/DDBJ whole genome shotgun (WGS) entry which is preliminary data.</text>
</comment>
<gene>
    <name evidence="10" type="ORF">WMW72_06110</name>
</gene>
<protein>
    <recommendedName>
        <fullName evidence="8">Purine nucleoside phosphorylase</fullName>
        <ecNumber evidence="8">2.4.2.1</ecNumber>
    </recommendedName>
    <alternativeName>
        <fullName evidence="8">Inosine-guanosine phosphorylase</fullName>
    </alternativeName>
</protein>
<dbReference type="Proteomes" id="UP001469365">
    <property type="component" value="Unassembled WGS sequence"/>
</dbReference>
<dbReference type="InterPro" id="IPR011270">
    <property type="entry name" value="Pur_Nuc_Pase_Ino/Guo-sp"/>
</dbReference>
<evidence type="ECO:0000256" key="5">
    <source>
        <dbReference type="ARBA" id="ARBA00022676"/>
    </source>
</evidence>
<evidence type="ECO:0000259" key="9">
    <source>
        <dbReference type="Pfam" id="PF01048"/>
    </source>
</evidence>
<accession>A0ABU9DGT2</accession>